<reference evidence="3 4" key="1">
    <citation type="submission" date="2017-08" db="EMBL/GenBank/DDBJ databases">
        <title>Infants hospitalized years apart are colonized by the same room-sourced microbial strains.</title>
        <authorList>
            <person name="Brooks B."/>
            <person name="Olm M.R."/>
            <person name="Firek B.A."/>
            <person name="Baker R."/>
            <person name="Thomas B.C."/>
            <person name="Morowitz M.J."/>
            <person name="Banfield J.F."/>
        </authorList>
    </citation>
    <scope>NUCLEOTIDE SEQUENCE [LARGE SCALE GENOMIC DNA]</scope>
    <source>
        <strain evidence="3">S2_005_003_R2_41</strain>
    </source>
</reference>
<feature type="transmembrane region" description="Helical" evidence="2">
    <location>
        <begin position="12"/>
        <end position="37"/>
    </location>
</feature>
<keyword evidence="2" id="KW-1133">Transmembrane helix</keyword>
<evidence type="ECO:0000256" key="2">
    <source>
        <dbReference type="SAM" id="Phobius"/>
    </source>
</evidence>
<dbReference type="EMBL" id="QFPP01000277">
    <property type="protein sequence ID" value="PZQ70195.1"/>
    <property type="molecule type" value="Genomic_DNA"/>
</dbReference>
<name>A0A2W5Q659_VARPD</name>
<evidence type="ECO:0008006" key="5">
    <source>
        <dbReference type="Google" id="ProtNLM"/>
    </source>
</evidence>
<keyword evidence="2" id="KW-0472">Membrane</keyword>
<feature type="region of interest" description="Disordered" evidence="1">
    <location>
        <begin position="166"/>
        <end position="186"/>
    </location>
</feature>
<gene>
    <name evidence="3" type="ORF">DI563_18735</name>
</gene>
<comment type="caution">
    <text evidence="3">The sequence shown here is derived from an EMBL/GenBank/DDBJ whole genome shotgun (WGS) entry which is preliminary data.</text>
</comment>
<feature type="compositionally biased region" description="Low complexity" evidence="1">
    <location>
        <begin position="173"/>
        <end position="186"/>
    </location>
</feature>
<evidence type="ECO:0000313" key="3">
    <source>
        <dbReference type="EMBL" id="PZQ70195.1"/>
    </source>
</evidence>
<protein>
    <recommendedName>
        <fullName evidence="5">Periplasmic heavy metal sensor</fullName>
    </recommendedName>
</protein>
<evidence type="ECO:0000313" key="4">
    <source>
        <dbReference type="Proteomes" id="UP000249135"/>
    </source>
</evidence>
<sequence>MNEHANQTTLRRWLLMLSLVLNLFLLAAIAGGAWRWWAVRTHDAPPVHAKAAEGATPAAPRGLRFAADGLAPERRQAFRVALRDARRDVAELVRQGREGRRELAQLMAAPVFDRAAFDATLSLTRAADLGVRERTERAVADFGAGLTPAERATFAQALAAAQGSFRVPPANPATPAAPAAATTPRP</sequence>
<dbReference type="Proteomes" id="UP000249135">
    <property type="component" value="Unassembled WGS sequence"/>
</dbReference>
<dbReference type="AlphaFoldDB" id="A0A2W5Q659"/>
<keyword evidence="2" id="KW-0812">Transmembrane</keyword>
<evidence type="ECO:0000256" key="1">
    <source>
        <dbReference type="SAM" id="MobiDB-lite"/>
    </source>
</evidence>
<organism evidence="3 4">
    <name type="scientific">Variovorax paradoxus</name>
    <dbReference type="NCBI Taxonomy" id="34073"/>
    <lineage>
        <taxon>Bacteria</taxon>
        <taxon>Pseudomonadati</taxon>
        <taxon>Pseudomonadota</taxon>
        <taxon>Betaproteobacteria</taxon>
        <taxon>Burkholderiales</taxon>
        <taxon>Comamonadaceae</taxon>
        <taxon>Variovorax</taxon>
    </lineage>
</organism>
<dbReference type="Pfam" id="PF13801">
    <property type="entry name" value="Metal_resist"/>
    <property type="match status" value="1"/>
</dbReference>
<accession>A0A2W5Q659</accession>
<proteinExistence type="predicted"/>
<dbReference type="InterPro" id="IPR025961">
    <property type="entry name" value="Metal_resist"/>
</dbReference>